<dbReference type="Proteomes" id="UP000557217">
    <property type="component" value="Unassembled WGS sequence"/>
</dbReference>
<evidence type="ECO:0000313" key="1">
    <source>
        <dbReference type="EMBL" id="MBB5149953.1"/>
    </source>
</evidence>
<name>A0A840PVJ5_URETH</name>
<evidence type="ECO:0000313" key="2">
    <source>
        <dbReference type="Proteomes" id="UP000557217"/>
    </source>
</evidence>
<proteinExistence type="predicted"/>
<comment type="caution">
    <text evidence="1">The sequence shown here is derived from an EMBL/GenBank/DDBJ whole genome shotgun (WGS) entry which is preliminary data.</text>
</comment>
<dbReference type="AlphaFoldDB" id="A0A840PVJ5"/>
<evidence type="ECO:0008006" key="3">
    <source>
        <dbReference type="Google" id="ProtNLM"/>
    </source>
</evidence>
<gene>
    <name evidence="1" type="ORF">HNR36_002352</name>
</gene>
<reference evidence="1 2" key="1">
    <citation type="submission" date="2020-08" db="EMBL/GenBank/DDBJ databases">
        <title>Genomic Encyclopedia of Type Strains, Phase IV (KMG-IV): sequencing the most valuable type-strain genomes for metagenomic binning, comparative biology and taxonomic classification.</title>
        <authorList>
            <person name="Goeker M."/>
        </authorList>
    </citation>
    <scope>NUCLEOTIDE SEQUENCE [LARGE SCALE GENOMIC DNA]</scope>
    <source>
        <strain evidence="1 2">DSM 10633</strain>
    </source>
</reference>
<keyword evidence="2" id="KW-1185">Reference proteome</keyword>
<dbReference type="EMBL" id="JACHGZ010000033">
    <property type="protein sequence ID" value="MBB5149953.1"/>
    <property type="molecule type" value="Genomic_DNA"/>
</dbReference>
<dbReference type="RefSeq" id="WP_168412318.1">
    <property type="nucleotide sequence ID" value="NZ_JAAXPW010000014.1"/>
</dbReference>
<sequence>MHHLNNEVVFIEIMGGKIFNGSLIDSSDEIFVIHVNNQFVYLPTDHIYTLERDIDNENNIQSPSEIPQFITKVNQDLTLFNILSMAKGLHVELMVTRNEALHGVITSVMDDYFVFQSPIYNTMYIPNKHLKWIIPHIKNDLPYGISETEFLSLSKIKLPTLKKQFADQIAELKGQLVILNLGKDFSHIGKINHVEGRLIEMKDGKSNTIYCNLSHIQIVNPV</sequence>
<protein>
    <recommendedName>
        <fullName evidence="3">DUF2642 domain-containing protein</fullName>
    </recommendedName>
</protein>
<organism evidence="1 2">
    <name type="scientific">Ureibacillus thermosphaericus</name>
    <dbReference type="NCBI Taxonomy" id="51173"/>
    <lineage>
        <taxon>Bacteria</taxon>
        <taxon>Bacillati</taxon>
        <taxon>Bacillota</taxon>
        <taxon>Bacilli</taxon>
        <taxon>Bacillales</taxon>
        <taxon>Caryophanaceae</taxon>
        <taxon>Ureibacillus</taxon>
    </lineage>
</organism>
<accession>A0A840PVJ5</accession>